<dbReference type="InterPro" id="IPR032710">
    <property type="entry name" value="NTF2-like_dom_sf"/>
</dbReference>
<evidence type="ECO:0000313" key="4">
    <source>
        <dbReference type="EMBL" id="CAF3503268.1"/>
    </source>
</evidence>
<evidence type="ECO:0000313" key="6">
    <source>
        <dbReference type="Proteomes" id="UP000663829"/>
    </source>
</evidence>
<evidence type="ECO:0000313" key="5">
    <source>
        <dbReference type="EMBL" id="CAF3523172.1"/>
    </source>
</evidence>
<dbReference type="InterPro" id="IPR027843">
    <property type="entry name" value="DUF4440"/>
</dbReference>
<dbReference type="EMBL" id="CAJOBC010000035">
    <property type="protein sequence ID" value="CAF3523172.1"/>
    <property type="molecule type" value="Genomic_DNA"/>
</dbReference>
<dbReference type="Pfam" id="PF14534">
    <property type="entry name" value="DUF4440"/>
    <property type="match status" value="1"/>
</dbReference>
<name>A0A813P765_9BILA</name>
<dbReference type="Gene3D" id="3.10.450.50">
    <property type="match status" value="1"/>
</dbReference>
<comment type="caution">
    <text evidence="3">The sequence shown here is derived from an EMBL/GenBank/DDBJ whole genome shotgun (WGS) entry which is preliminary data.</text>
</comment>
<dbReference type="OrthoDB" id="9995382at2759"/>
<dbReference type="SUPFAM" id="SSF54427">
    <property type="entry name" value="NTF2-like"/>
    <property type="match status" value="1"/>
</dbReference>
<dbReference type="Proteomes" id="UP000681722">
    <property type="component" value="Unassembled WGS sequence"/>
</dbReference>
<sequence>MPSPFDIVDSANREFEKLFNEGKLSELVKLYSDDGKLLPPDKNVYDGHEAIQKFWQGATAAGVKDIKLTTGNVLEAGDYLIETSSYKHSLDHGNFQVIWKKNSDGKWQLHIDIFN</sequence>
<dbReference type="AlphaFoldDB" id="A0A813P765"/>
<evidence type="ECO:0000259" key="1">
    <source>
        <dbReference type="Pfam" id="PF14534"/>
    </source>
</evidence>
<gene>
    <name evidence="3" type="ORF">GPM918_LOCUS463</name>
    <name evidence="2" type="ORF">OVA965_LOCUS634</name>
    <name evidence="5" type="ORF">SRO942_LOCUS464</name>
    <name evidence="4" type="ORF">TMI583_LOCUS634</name>
</gene>
<feature type="domain" description="DUF4440" evidence="1">
    <location>
        <begin position="10"/>
        <end position="109"/>
    </location>
</feature>
<evidence type="ECO:0000313" key="2">
    <source>
        <dbReference type="EMBL" id="CAF0728694.1"/>
    </source>
</evidence>
<reference evidence="3" key="1">
    <citation type="submission" date="2021-02" db="EMBL/GenBank/DDBJ databases">
        <authorList>
            <person name="Nowell W R."/>
        </authorList>
    </citation>
    <scope>NUCLEOTIDE SEQUENCE</scope>
</reference>
<dbReference type="Proteomes" id="UP000663829">
    <property type="component" value="Unassembled WGS sequence"/>
</dbReference>
<keyword evidence="6" id="KW-1185">Reference proteome</keyword>
<evidence type="ECO:0000313" key="3">
    <source>
        <dbReference type="EMBL" id="CAF0744553.1"/>
    </source>
</evidence>
<protein>
    <recommendedName>
        <fullName evidence="1">DUF4440 domain-containing protein</fullName>
    </recommendedName>
</protein>
<dbReference type="Proteomes" id="UP000682733">
    <property type="component" value="Unassembled WGS sequence"/>
</dbReference>
<dbReference type="EMBL" id="CAJNOK010000093">
    <property type="protein sequence ID" value="CAF0728694.1"/>
    <property type="molecule type" value="Genomic_DNA"/>
</dbReference>
<dbReference type="Proteomes" id="UP000677228">
    <property type="component" value="Unassembled WGS sequence"/>
</dbReference>
<dbReference type="PANTHER" id="PTHR31664:SF8">
    <property type="entry name" value="DUF4440 DOMAIN-CONTAINING PROTEIN"/>
    <property type="match status" value="1"/>
</dbReference>
<dbReference type="EMBL" id="CAJNOQ010000035">
    <property type="protein sequence ID" value="CAF0744553.1"/>
    <property type="molecule type" value="Genomic_DNA"/>
</dbReference>
<accession>A0A813P765</accession>
<proteinExistence type="predicted"/>
<dbReference type="PANTHER" id="PTHR31664">
    <property type="entry name" value="PROTEIN CBG16427"/>
    <property type="match status" value="1"/>
</dbReference>
<dbReference type="EMBL" id="CAJOBA010000093">
    <property type="protein sequence ID" value="CAF3503268.1"/>
    <property type="molecule type" value="Genomic_DNA"/>
</dbReference>
<organism evidence="3 6">
    <name type="scientific">Didymodactylos carnosus</name>
    <dbReference type="NCBI Taxonomy" id="1234261"/>
    <lineage>
        <taxon>Eukaryota</taxon>
        <taxon>Metazoa</taxon>
        <taxon>Spiralia</taxon>
        <taxon>Gnathifera</taxon>
        <taxon>Rotifera</taxon>
        <taxon>Eurotatoria</taxon>
        <taxon>Bdelloidea</taxon>
        <taxon>Philodinida</taxon>
        <taxon>Philodinidae</taxon>
        <taxon>Didymodactylos</taxon>
    </lineage>
</organism>